<evidence type="ECO:0000313" key="7">
    <source>
        <dbReference type="Proteomes" id="UP001217089"/>
    </source>
</evidence>
<protein>
    <recommendedName>
        <fullName evidence="8">DZIP3-like HEPN domain-containing protein</fullName>
    </recommendedName>
</protein>
<dbReference type="PROSITE" id="PS50297">
    <property type="entry name" value="ANK_REP_REGION"/>
    <property type="match status" value="11"/>
</dbReference>
<keyword evidence="2 3" id="KW-0040">ANK repeat</keyword>
<proteinExistence type="predicted"/>
<comment type="caution">
    <text evidence="6">The sequence shown here is derived from an EMBL/GenBank/DDBJ whole genome shotgun (WGS) entry which is preliminary data.</text>
</comment>
<feature type="repeat" description="ANK" evidence="3">
    <location>
        <begin position="957"/>
        <end position="989"/>
    </location>
</feature>
<dbReference type="EMBL" id="JARBDR010000923">
    <property type="protein sequence ID" value="KAJ8298117.1"/>
    <property type="molecule type" value="Genomic_DNA"/>
</dbReference>
<dbReference type="Pfam" id="PF20720">
    <property type="entry name" value="nSTAND3"/>
    <property type="match status" value="1"/>
</dbReference>
<evidence type="ECO:0000256" key="2">
    <source>
        <dbReference type="ARBA" id="ARBA00023043"/>
    </source>
</evidence>
<dbReference type="SUPFAM" id="SSF52540">
    <property type="entry name" value="P-loop containing nucleoside triphosphate hydrolases"/>
    <property type="match status" value="2"/>
</dbReference>
<evidence type="ECO:0008006" key="8">
    <source>
        <dbReference type="Google" id="ProtNLM"/>
    </source>
</evidence>
<dbReference type="Pfam" id="PF12796">
    <property type="entry name" value="Ank_2"/>
    <property type="match status" value="5"/>
</dbReference>
<dbReference type="InterPro" id="IPR036770">
    <property type="entry name" value="Ankyrin_rpt-contain_sf"/>
</dbReference>
<dbReference type="InterPro" id="IPR049050">
    <property type="entry name" value="nSTAND3"/>
</dbReference>
<feature type="repeat" description="ANK" evidence="3">
    <location>
        <begin position="891"/>
        <end position="923"/>
    </location>
</feature>
<evidence type="ECO:0000256" key="3">
    <source>
        <dbReference type="PROSITE-ProRule" id="PRU00023"/>
    </source>
</evidence>
<dbReference type="Proteomes" id="UP001217089">
    <property type="component" value="Unassembled WGS sequence"/>
</dbReference>
<reference evidence="6 7" key="1">
    <citation type="submission" date="2022-12" db="EMBL/GenBank/DDBJ databases">
        <title>Chromosome-level genome of Tegillarca granosa.</title>
        <authorList>
            <person name="Kim J."/>
        </authorList>
    </citation>
    <scope>NUCLEOTIDE SEQUENCE [LARGE SCALE GENOMIC DNA]</scope>
    <source>
        <strain evidence="6">Teg-2019</strain>
        <tissue evidence="6">Adductor muscle</tissue>
    </source>
</reference>
<dbReference type="Pfam" id="PF18738">
    <property type="entry name" value="HEPN_DZIP3"/>
    <property type="match status" value="1"/>
</dbReference>
<dbReference type="PANTHER" id="PTHR24188">
    <property type="entry name" value="ANKYRIN REPEAT PROTEIN"/>
    <property type="match status" value="1"/>
</dbReference>
<evidence type="ECO:0000256" key="1">
    <source>
        <dbReference type="ARBA" id="ARBA00022737"/>
    </source>
</evidence>
<dbReference type="PRINTS" id="PR01415">
    <property type="entry name" value="ANKYRIN"/>
</dbReference>
<feature type="repeat" description="ANK" evidence="3">
    <location>
        <begin position="1155"/>
        <end position="1187"/>
    </location>
</feature>
<feature type="repeat" description="ANK" evidence="3">
    <location>
        <begin position="858"/>
        <end position="890"/>
    </location>
</feature>
<dbReference type="SMART" id="SM00248">
    <property type="entry name" value="ANK"/>
    <property type="match status" value="15"/>
</dbReference>
<dbReference type="InterPro" id="IPR027417">
    <property type="entry name" value="P-loop_NTPase"/>
</dbReference>
<organism evidence="6 7">
    <name type="scientific">Tegillarca granosa</name>
    <name type="common">Malaysian cockle</name>
    <name type="synonym">Anadara granosa</name>
    <dbReference type="NCBI Taxonomy" id="220873"/>
    <lineage>
        <taxon>Eukaryota</taxon>
        <taxon>Metazoa</taxon>
        <taxon>Spiralia</taxon>
        <taxon>Lophotrochozoa</taxon>
        <taxon>Mollusca</taxon>
        <taxon>Bivalvia</taxon>
        <taxon>Autobranchia</taxon>
        <taxon>Pteriomorphia</taxon>
        <taxon>Arcoida</taxon>
        <taxon>Arcoidea</taxon>
        <taxon>Arcidae</taxon>
        <taxon>Tegillarca</taxon>
    </lineage>
</organism>
<evidence type="ECO:0000259" key="5">
    <source>
        <dbReference type="Pfam" id="PF20720"/>
    </source>
</evidence>
<dbReference type="Gene3D" id="1.25.40.20">
    <property type="entry name" value="Ankyrin repeat-containing domain"/>
    <property type="match status" value="4"/>
</dbReference>
<gene>
    <name evidence="6" type="ORF">KUTeg_024648</name>
</gene>
<feature type="repeat" description="ANK" evidence="3">
    <location>
        <begin position="707"/>
        <end position="739"/>
    </location>
</feature>
<dbReference type="Gene3D" id="3.40.50.300">
    <property type="entry name" value="P-loop containing nucleotide triphosphate hydrolases"/>
    <property type="match status" value="1"/>
</dbReference>
<feature type="domain" description="DZIP3-like HEPN" evidence="4">
    <location>
        <begin position="66"/>
        <end position="171"/>
    </location>
</feature>
<dbReference type="InterPro" id="IPR002110">
    <property type="entry name" value="Ankyrin_rpt"/>
</dbReference>
<dbReference type="PROSITE" id="PS50088">
    <property type="entry name" value="ANK_REPEAT"/>
    <property type="match status" value="12"/>
</dbReference>
<keyword evidence="7" id="KW-1185">Reference proteome</keyword>
<feature type="repeat" description="ANK" evidence="3">
    <location>
        <begin position="924"/>
        <end position="956"/>
    </location>
</feature>
<dbReference type="SUPFAM" id="SSF48403">
    <property type="entry name" value="Ankyrin repeat"/>
    <property type="match status" value="2"/>
</dbReference>
<name>A0ABQ9DYN8_TEGGR</name>
<feature type="repeat" description="ANK" evidence="3">
    <location>
        <begin position="1122"/>
        <end position="1154"/>
    </location>
</feature>
<accession>A0ABQ9DYN8</accession>
<evidence type="ECO:0000313" key="6">
    <source>
        <dbReference type="EMBL" id="KAJ8298117.1"/>
    </source>
</evidence>
<dbReference type="PANTHER" id="PTHR24188:SF29">
    <property type="entry name" value="GH09064P"/>
    <property type="match status" value="1"/>
</dbReference>
<evidence type="ECO:0000259" key="4">
    <source>
        <dbReference type="Pfam" id="PF18738"/>
    </source>
</evidence>
<feature type="repeat" description="ANK" evidence="3">
    <location>
        <begin position="1023"/>
        <end position="1055"/>
    </location>
</feature>
<keyword evidence="1" id="KW-0677">Repeat</keyword>
<feature type="domain" description="Novel STAND NTPase 3" evidence="5">
    <location>
        <begin position="215"/>
        <end position="367"/>
    </location>
</feature>
<feature type="repeat" description="ANK" evidence="3">
    <location>
        <begin position="990"/>
        <end position="1022"/>
    </location>
</feature>
<feature type="repeat" description="ANK" evidence="3">
    <location>
        <begin position="825"/>
        <end position="857"/>
    </location>
</feature>
<sequence length="1695" mass="191802">MMATLRYKDNPTLGLKGEEFSSQKLEYKRITSLLFDIAPRAVRKTKVVTTANEKDYITTSMGDSVSSKGKMSSENMDLMLMILLLREICRISPPKTGWLELSNKMDCSLGADLARIKYYRNMLVHGAITTSISDETFTRIWHDLSQAIIRVGGQEFANEITAILNSEWKENRDDLMKEAIKELEFRMKSDDAAVNVMHDKQKARLEAWKAENKTFIPTRATEAVQISIEKKDLTLVSGPPGSGKSATVHHIALKIEKKGFQVIYVPSVENIVEYWRPDEKQLFVLDDPFGVHDADEYEVKRWLKCHEDIKAYCPYSSMKILVSVRMHIIQDRKVKQVISLYQSNIVDISDKEIILTKEEKCSIFMKYATSTSHMNKDELDAAVRQIQEKKVPCFPLLCKLYAEKFGVEYTVDDFFHKATDIIGSNIESLMLNSKYQYFCLLYCMICDNNLELYADDFDQKNKMRCHAVSTLCGIHTDMDRSEIQSNLELLVGTYLKKEGNTYYFLHDLIHDAVIKHVNTLSLDHIGIIIKNCSSKFIREKLWLESVESRDDNAYIVLGKELEAAWGEKLLVDIKAGHWNDVFQNTSLATAKGDEILAKSVLNREVSEIEDVLCRAKKVKFPDDVRGIEKLDEDLYKKIIEHCSAYHWMILIGLEQTVRGSFKCIGEHNKKKLNENMDFLLLACISGSVNMTRMFIEDGHDVNARSSNNLTPLLVASYYGHDHILEMLVDHGASLQTCNNLQQTPLHVSAENGHTKVVNTLLVMEDISSEKVVSCDIQNASQEYEWIKDAHDQGDSDTAYSSDEEDEIGEARFLINEREINECDIYGKSPLYIASENGYEDIVSLLLWNGADVNQCDKMGNSPALISSDKGHLGVLQMLINHGAFVEKSSKFGMSPLLQAAKNGDYKITCLLMDSGSDVNHLNIQRRSALHFSAQEGHCKIVNMLLENGANVNQLDKDHMSPLYISSLHGHIEVVRMLFDKGARVNQCDKNNWSPLYVASLKGKEELVRVLLQIGADINEKNNLLRSPLFVSADQGNANVVEILVQNGANVNSSDEHGKSPIYIAAQNDHADIVLTLIKNKGDVNKTDIYGNSPIHIASQYGHYHIVKLLKEHGADIHSRNMEDKTPSYIASKYNHGHVLKFLIEQGADINVCSKHGKSPLYVSTENGYEKIVKMLIENGGNVNKPNNNGRSPLEVAKRKRNINIMKLLITADKTRHSCKEKKEIQQSEYEKDTDYSIKDKKDQLVHVLIQNFSQIVEEVDATSLMEQLCKKYPEMNKLFPLIELNQSRKTQCKRFLLEILVHYQEYIPTIRDVIGKMYGYLKDEIRAVDAQSSQFIAPGDHICPSCSKQAFMEFLSQFPNIPEKLLIELFQNGRLKPEDLLKLNKCDSDADKLKLFKAFIQSDAISFFDFVAAVLSVEEKKDKLITKMVSLMNIQLCDTLKTAYNLSKISHIERQEASTLSIKKPKEKVEPPCSKFIAVVKLVTDQGVEFEKKFVEAILQRKENINSEINMYGKIETAWLGSLKFVLEIFSESGKENSPNHVMKTFMDVLETDVDHQLLSEKFSESLKYSPGCSEVDRSMGGETVPVEYSSTNSQSEGAAALRVDEQRNVQNPKSLALVTSNSKSLEDSSGAICKTMQIQHANIYNIYSPSHSVTENNLNTVNEINSDVTMLGEGNTSIANFHQNETEDQGSDNF</sequence>
<feature type="repeat" description="ANK" evidence="3">
    <location>
        <begin position="1089"/>
        <end position="1121"/>
    </location>
</feature>
<feature type="repeat" description="ANK" evidence="3">
    <location>
        <begin position="1056"/>
        <end position="1088"/>
    </location>
</feature>
<dbReference type="InterPro" id="IPR041249">
    <property type="entry name" value="HEPN_DZIP3"/>
</dbReference>
<feature type="non-terminal residue" evidence="6">
    <location>
        <position position="1695"/>
    </location>
</feature>